<name>A0A4P8XHJ2_9BACL</name>
<organism evidence="1 2">
    <name type="scientific">Paenibacillus algicola</name>
    <dbReference type="NCBI Taxonomy" id="2565926"/>
    <lineage>
        <taxon>Bacteria</taxon>
        <taxon>Bacillati</taxon>
        <taxon>Bacillota</taxon>
        <taxon>Bacilli</taxon>
        <taxon>Bacillales</taxon>
        <taxon>Paenibacillaceae</taxon>
        <taxon>Paenibacillus</taxon>
    </lineage>
</organism>
<proteinExistence type="predicted"/>
<accession>A0A4P8XHJ2</accession>
<dbReference type="KEGG" id="palo:E6C60_1070"/>
<dbReference type="AlphaFoldDB" id="A0A4P8XHJ2"/>
<dbReference type="Proteomes" id="UP000300879">
    <property type="component" value="Chromosome"/>
</dbReference>
<gene>
    <name evidence="1" type="ORF">E6C60_1070</name>
</gene>
<evidence type="ECO:0000313" key="2">
    <source>
        <dbReference type="Proteomes" id="UP000300879"/>
    </source>
</evidence>
<reference evidence="1 2" key="1">
    <citation type="submission" date="2019-05" db="EMBL/GenBank/DDBJ databases">
        <authorList>
            <person name="Chen C."/>
        </authorList>
    </citation>
    <scope>NUCLEOTIDE SEQUENCE [LARGE SCALE GENOMIC DNA]</scope>
    <source>
        <strain evidence="1 2">HB172198</strain>
    </source>
</reference>
<keyword evidence="2" id="KW-1185">Reference proteome</keyword>
<evidence type="ECO:0000313" key="1">
    <source>
        <dbReference type="EMBL" id="QCT01788.1"/>
    </source>
</evidence>
<sequence>MQASQFGRFSNFLLIIVRSTSAHSPYVQGVMVVQVQV</sequence>
<protein>
    <submittedName>
        <fullName evidence="1">Uncharacterized protein</fullName>
    </submittedName>
</protein>
<dbReference type="EMBL" id="CP040396">
    <property type="protein sequence ID" value="QCT01788.1"/>
    <property type="molecule type" value="Genomic_DNA"/>
</dbReference>